<evidence type="ECO:0000256" key="2">
    <source>
        <dbReference type="RuleBase" id="RU367162"/>
    </source>
</evidence>
<comment type="similarity">
    <text evidence="1 2">Belongs to the YPI1 family.</text>
</comment>
<name>A0A9N8W7L2_FUNMO</name>
<accession>A0A9N8W7L2</accession>
<dbReference type="PANTHER" id="PTHR20835">
    <property type="entry name" value="E3 UBIQUITIN-PROTEIN LIGASE PPP1R11-RELATED"/>
    <property type="match status" value="1"/>
</dbReference>
<comment type="caution">
    <text evidence="4">The sequence shown here is derived from an EMBL/GenBank/DDBJ whole genome shotgun (WGS) entry which is preliminary data.</text>
</comment>
<dbReference type="GO" id="GO:0008157">
    <property type="term" value="F:protein phosphatase 1 binding"/>
    <property type="evidence" value="ECO:0007669"/>
    <property type="project" value="TreeGrafter"/>
</dbReference>
<comment type="subcellular location">
    <subcellularLocation>
        <location evidence="2">Nucleus</location>
    </subcellularLocation>
</comment>
<organism evidence="4 5">
    <name type="scientific">Funneliformis mosseae</name>
    <name type="common">Endomycorrhizal fungus</name>
    <name type="synonym">Glomus mosseae</name>
    <dbReference type="NCBI Taxonomy" id="27381"/>
    <lineage>
        <taxon>Eukaryota</taxon>
        <taxon>Fungi</taxon>
        <taxon>Fungi incertae sedis</taxon>
        <taxon>Mucoromycota</taxon>
        <taxon>Glomeromycotina</taxon>
        <taxon>Glomeromycetes</taxon>
        <taxon>Glomerales</taxon>
        <taxon>Glomeraceae</taxon>
        <taxon>Funneliformis</taxon>
    </lineage>
</organism>
<gene>
    <name evidence="4" type="ORF">FMOSSE_LOCUS2954</name>
</gene>
<feature type="compositionally biased region" description="Basic and acidic residues" evidence="3">
    <location>
        <begin position="112"/>
        <end position="126"/>
    </location>
</feature>
<dbReference type="GO" id="GO:0004865">
    <property type="term" value="F:protein serine/threonine phosphatase inhibitor activity"/>
    <property type="evidence" value="ECO:0007669"/>
    <property type="project" value="UniProtKB-UniRule"/>
</dbReference>
<proteinExistence type="inferred from homology"/>
<evidence type="ECO:0000313" key="4">
    <source>
        <dbReference type="EMBL" id="CAG8479771.1"/>
    </source>
</evidence>
<dbReference type="Pfam" id="PF07491">
    <property type="entry name" value="PPI_Ypi1"/>
    <property type="match status" value="1"/>
</dbReference>
<evidence type="ECO:0000256" key="1">
    <source>
        <dbReference type="ARBA" id="ARBA00005605"/>
    </source>
</evidence>
<protein>
    <recommendedName>
        <fullName evidence="2">Type 1 phosphatases regulator</fullName>
    </recommendedName>
</protein>
<reference evidence="4" key="1">
    <citation type="submission" date="2021-06" db="EMBL/GenBank/DDBJ databases">
        <authorList>
            <person name="Kallberg Y."/>
            <person name="Tangrot J."/>
            <person name="Rosling A."/>
        </authorList>
    </citation>
    <scope>NUCLEOTIDE SEQUENCE</scope>
    <source>
        <strain evidence="4">87-6 pot B 2015</strain>
    </source>
</reference>
<dbReference type="GO" id="GO:0005634">
    <property type="term" value="C:nucleus"/>
    <property type="evidence" value="ECO:0007669"/>
    <property type="project" value="UniProtKB-SubCell"/>
</dbReference>
<dbReference type="EMBL" id="CAJVPP010000408">
    <property type="protein sequence ID" value="CAG8479771.1"/>
    <property type="molecule type" value="Genomic_DNA"/>
</dbReference>
<feature type="compositionally biased region" description="Basic and acidic residues" evidence="3">
    <location>
        <begin position="61"/>
        <end position="72"/>
    </location>
</feature>
<comment type="function">
    <text evidence="2">Regulator of type 1 phosphatases which maintains protein phosphatase activity under strict control.</text>
</comment>
<keyword evidence="2" id="KW-0539">Nucleus</keyword>
<evidence type="ECO:0000256" key="3">
    <source>
        <dbReference type="SAM" id="MobiDB-lite"/>
    </source>
</evidence>
<feature type="region of interest" description="Disordered" evidence="3">
    <location>
        <begin position="1"/>
        <end position="141"/>
    </location>
</feature>
<keyword evidence="5" id="KW-1185">Reference proteome</keyword>
<dbReference type="PANTHER" id="PTHR20835:SF0">
    <property type="entry name" value="E3 UBIQUITIN-PROTEIN LIGASE PPP1R11"/>
    <property type="match status" value="1"/>
</dbReference>
<dbReference type="AlphaFoldDB" id="A0A9N8W7L2"/>
<evidence type="ECO:0000313" key="5">
    <source>
        <dbReference type="Proteomes" id="UP000789375"/>
    </source>
</evidence>
<dbReference type="InterPro" id="IPR011107">
    <property type="entry name" value="PPI_Ypi1"/>
</dbReference>
<dbReference type="Proteomes" id="UP000789375">
    <property type="component" value="Unassembled WGS sequence"/>
</dbReference>
<sequence>MAAGDSLRYHTRTVVPTGRPETYGSRTLTLHPEELGEAPVPSGEADDTSSQPIGTLKLRGRPSDNRKVKWDDGVVDNEGLGKKKSKICCIYHKPRAFDESSDEESSSSDSDNSDHDHDHKHEERPRPPSPGPESKDNPTSS</sequence>